<dbReference type="RefSeq" id="WP_169656370.1">
    <property type="nucleotide sequence ID" value="NZ_JABANE010000018.1"/>
</dbReference>
<keyword evidence="3" id="KW-1003">Cell membrane</keyword>
<evidence type="ECO:0000256" key="7">
    <source>
        <dbReference type="RuleBase" id="RU362048"/>
    </source>
</evidence>
<evidence type="ECO:0000313" key="8">
    <source>
        <dbReference type="EMBL" id="NME68056.1"/>
    </source>
</evidence>
<evidence type="ECO:0000313" key="9">
    <source>
        <dbReference type="Proteomes" id="UP000576082"/>
    </source>
</evidence>
<feature type="transmembrane region" description="Helical" evidence="7">
    <location>
        <begin position="102"/>
        <end position="124"/>
    </location>
</feature>
<gene>
    <name evidence="8" type="ORF">HHU12_08800</name>
</gene>
<feature type="transmembrane region" description="Helical" evidence="7">
    <location>
        <begin position="39"/>
        <end position="59"/>
    </location>
</feature>
<dbReference type="InterPro" id="IPR002771">
    <property type="entry name" value="Multi_antbiot-R_MarC"/>
</dbReference>
<evidence type="ECO:0000256" key="4">
    <source>
        <dbReference type="ARBA" id="ARBA00022692"/>
    </source>
</evidence>
<dbReference type="EMBL" id="JABANE010000018">
    <property type="protein sequence ID" value="NME68056.1"/>
    <property type="molecule type" value="Genomic_DNA"/>
</dbReference>
<feature type="transmembrane region" description="Helical" evidence="7">
    <location>
        <begin position="174"/>
        <end position="193"/>
    </location>
</feature>
<comment type="caution">
    <text evidence="8">The sequence shown here is derived from an EMBL/GenBank/DDBJ whole genome shotgun (WGS) entry which is preliminary data.</text>
</comment>
<evidence type="ECO:0000256" key="5">
    <source>
        <dbReference type="ARBA" id="ARBA00022989"/>
    </source>
</evidence>
<evidence type="ECO:0000256" key="6">
    <source>
        <dbReference type="ARBA" id="ARBA00023136"/>
    </source>
</evidence>
<comment type="similarity">
    <text evidence="2 7">Belongs to the UPF0056 (MarC) family.</text>
</comment>
<dbReference type="PANTHER" id="PTHR33508">
    <property type="entry name" value="UPF0056 MEMBRANE PROTEIN YHCE"/>
    <property type="match status" value="1"/>
</dbReference>
<accession>A0A7X9RT82</accession>
<evidence type="ECO:0000256" key="1">
    <source>
        <dbReference type="ARBA" id="ARBA00004651"/>
    </source>
</evidence>
<keyword evidence="6 7" id="KW-0472">Membrane</keyword>
<organism evidence="8 9">
    <name type="scientific">Flammeovirga aprica JL-4</name>
    <dbReference type="NCBI Taxonomy" id="694437"/>
    <lineage>
        <taxon>Bacteria</taxon>
        <taxon>Pseudomonadati</taxon>
        <taxon>Bacteroidota</taxon>
        <taxon>Cytophagia</taxon>
        <taxon>Cytophagales</taxon>
        <taxon>Flammeovirgaceae</taxon>
        <taxon>Flammeovirga</taxon>
    </lineage>
</organism>
<feature type="transmembrane region" description="Helical" evidence="7">
    <location>
        <begin position="71"/>
        <end position="90"/>
    </location>
</feature>
<keyword evidence="5 7" id="KW-1133">Transmembrane helix</keyword>
<keyword evidence="4 7" id="KW-0812">Transmembrane</keyword>
<dbReference type="AlphaFoldDB" id="A0A7X9RT82"/>
<evidence type="ECO:0000256" key="3">
    <source>
        <dbReference type="ARBA" id="ARBA00022475"/>
    </source>
</evidence>
<protein>
    <recommendedName>
        <fullName evidence="7">UPF0056 membrane protein</fullName>
    </recommendedName>
</protein>
<feature type="transmembrane region" description="Helical" evidence="7">
    <location>
        <begin position="6"/>
        <end position="27"/>
    </location>
</feature>
<feature type="transmembrane region" description="Helical" evidence="7">
    <location>
        <begin position="130"/>
        <end position="153"/>
    </location>
</feature>
<name>A0A7X9RT82_9BACT</name>
<sequence length="196" mass="21163">MEVYFQGILTIFSLINPVICSQIFGGIERGKSYSHKLRDLTETVLTVGLILALSAFFGAKLLNLLEISLDAFQVAGGLVLVSIGFGMLNKKEDQEEDSNEKSLMPLILFAASPGTITGVITLSISEAENHLPVVALISIAVVLVATWIIIALLSRKNQTKASKTSQITTRFMGLIILAMGVQFILTGTMSFTGNFH</sequence>
<dbReference type="PANTHER" id="PTHR33508:SF1">
    <property type="entry name" value="UPF0056 MEMBRANE PROTEIN YHCE"/>
    <property type="match status" value="1"/>
</dbReference>
<proteinExistence type="inferred from homology"/>
<dbReference type="Pfam" id="PF01914">
    <property type="entry name" value="MarC"/>
    <property type="match status" value="1"/>
</dbReference>
<keyword evidence="9" id="KW-1185">Reference proteome</keyword>
<reference evidence="8 9" key="1">
    <citation type="submission" date="2020-04" db="EMBL/GenBank/DDBJ databases">
        <title>Flammeovirga sp. SR4, a novel species isolated from seawater.</title>
        <authorList>
            <person name="Wang X."/>
        </authorList>
    </citation>
    <scope>NUCLEOTIDE SEQUENCE [LARGE SCALE GENOMIC DNA]</scope>
    <source>
        <strain evidence="8 9">ATCC 23126</strain>
    </source>
</reference>
<dbReference type="GO" id="GO:0005886">
    <property type="term" value="C:plasma membrane"/>
    <property type="evidence" value="ECO:0007669"/>
    <property type="project" value="UniProtKB-SubCell"/>
</dbReference>
<dbReference type="Proteomes" id="UP000576082">
    <property type="component" value="Unassembled WGS sequence"/>
</dbReference>
<evidence type="ECO:0000256" key="2">
    <source>
        <dbReference type="ARBA" id="ARBA00009784"/>
    </source>
</evidence>
<comment type="subcellular location">
    <subcellularLocation>
        <location evidence="1 7">Cell membrane</location>
        <topology evidence="1 7">Multi-pass membrane protein</topology>
    </subcellularLocation>
</comment>